<dbReference type="Proteomes" id="UP001272137">
    <property type="component" value="Unassembled WGS sequence"/>
</dbReference>
<protein>
    <recommendedName>
        <fullName evidence="3">CopG family transcriptional regulator</fullName>
    </recommendedName>
</protein>
<dbReference type="AlphaFoldDB" id="A0AAW9D5Y2"/>
<sequence length="78" mass="8400">MLTVTLPAELETAIMTAAHRSGQSVDEYAAAVFADALSLELDRARLDSYLAGTPGVPHERVSKWLEDLAAGSRTECPR</sequence>
<gene>
    <name evidence="1" type="ORF">C7S16_0693</name>
</gene>
<proteinExistence type="predicted"/>
<dbReference type="RefSeq" id="WP_009905283.1">
    <property type="nucleotide sequence ID" value="NZ_CP008914.2"/>
</dbReference>
<evidence type="ECO:0008006" key="3">
    <source>
        <dbReference type="Google" id="ProtNLM"/>
    </source>
</evidence>
<name>A0AAW9D5Y2_BURTH</name>
<evidence type="ECO:0000313" key="2">
    <source>
        <dbReference type="Proteomes" id="UP001272137"/>
    </source>
</evidence>
<evidence type="ECO:0000313" key="1">
    <source>
        <dbReference type="EMBL" id="MDW9257412.1"/>
    </source>
</evidence>
<accession>A0AAW9D5Y2</accession>
<reference evidence="1" key="1">
    <citation type="submission" date="2018-08" db="EMBL/GenBank/DDBJ databases">
        <title>Identification of Burkholderia cepacia strains that express a Burkholderia pseudomallei-like capsular polysaccharide.</title>
        <authorList>
            <person name="Burtnick M.N."/>
            <person name="Vongsouvath M."/>
            <person name="Newton P."/>
            <person name="Wuthiekanun V."/>
            <person name="Limmathurotsakul D."/>
            <person name="Brett P.J."/>
            <person name="Chantratita N."/>
            <person name="Dance D.A."/>
        </authorList>
    </citation>
    <scope>NUCLEOTIDE SEQUENCE</scope>
    <source>
        <strain evidence="1">SBXCC001</strain>
    </source>
</reference>
<organism evidence="1 2">
    <name type="scientific">Burkholderia thailandensis</name>
    <dbReference type="NCBI Taxonomy" id="57975"/>
    <lineage>
        <taxon>Bacteria</taxon>
        <taxon>Pseudomonadati</taxon>
        <taxon>Pseudomonadota</taxon>
        <taxon>Betaproteobacteria</taxon>
        <taxon>Burkholderiales</taxon>
        <taxon>Burkholderiaceae</taxon>
        <taxon>Burkholderia</taxon>
        <taxon>pseudomallei group</taxon>
    </lineage>
</organism>
<dbReference type="EMBL" id="QXCT01000002">
    <property type="protein sequence ID" value="MDW9257412.1"/>
    <property type="molecule type" value="Genomic_DNA"/>
</dbReference>
<comment type="caution">
    <text evidence="1">The sequence shown here is derived from an EMBL/GenBank/DDBJ whole genome shotgun (WGS) entry which is preliminary data.</text>
</comment>